<keyword evidence="2" id="KW-1185">Reference proteome</keyword>
<organism evidence="1 2">
    <name type="scientific">Elysia crispata</name>
    <name type="common">lettuce slug</name>
    <dbReference type="NCBI Taxonomy" id="231223"/>
    <lineage>
        <taxon>Eukaryota</taxon>
        <taxon>Metazoa</taxon>
        <taxon>Spiralia</taxon>
        <taxon>Lophotrochozoa</taxon>
        <taxon>Mollusca</taxon>
        <taxon>Gastropoda</taxon>
        <taxon>Heterobranchia</taxon>
        <taxon>Euthyneura</taxon>
        <taxon>Panpulmonata</taxon>
        <taxon>Sacoglossa</taxon>
        <taxon>Placobranchoidea</taxon>
        <taxon>Plakobranchidae</taxon>
        <taxon>Elysia</taxon>
    </lineage>
</organism>
<reference evidence="1" key="1">
    <citation type="journal article" date="2023" name="G3 (Bethesda)">
        <title>A reference genome for the long-term kleptoplast-retaining sea slug Elysia crispata morphotype clarki.</title>
        <authorList>
            <person name="Eastman K.E."/>
            <person name="Pendleton A.L."/>
            <person name="Shaikh M.A."/>
            <person name="Suttiyut T."/>
            <person name="Ogas R."/>
            <person name="Tomko P."/>
            <person name="Gavelis G."/>
            <person name="Widhalm J.R."/>
            <person name="Wisecaver J.H."/>
        </authorList>
    </citation>
    <scope>NUCLEOTIDE SEQUENCE</scope>
    <source>
        <strain evidence="1">ECLA1</strain>
    </source>
</reference>
<dbReference type="Proteomes" id="UP001283361">
    <property type="component" value="Unassembled WGS sequence"/>
</dbReference>
<dbReference type="EMBL" id="JAWDGP010001994">
    <property type="protein sequence ID" value="KAK3786216.1"/>
    <property type="molecule type" value="Genomic_DNA"/>
</dbReference>
<gene>
    <name evidence="1" type="ORF">RRG08_064475</name>
</gene>
<comment type="caution">
    <text evidence="1">The sequence shown here is derived from an EMBL/GenBank/DDBJ whole genome shotgun (WGS) entry which is preliminary data.</text>
</comment>
<protein>
    <submittedName>
        <fullName evidence="1">Uncharacterized protein</fullName>
    </submittedName>
</protein>
<evidence type="ECO:0000313" key="2">
    <source>
        <dbReference type="Proteomes" id="UP001283361"/>
    </source>
</evidence>
<dbReference type="AlphaFoldDB" id="A0AAE1AFC0"/>
<evidence type="ECO:0000313" key="1">
    <source>
        <dbReference type="EMBL" id="KAK3786216.1"/>
    </source>
</evidence>
<accession>A0AAE1AFC0</accession>
<sequence length="86" mass="9512">MAYGPNKPKRCEGNSACSLSALWETLIEPFIVTCLLFIAQTKAVKTVLENSQQLFSAVGNGRNLINHTIEIVFEPRACRSTWCSHG</sequence>
<name>A0AAE1AFC0_9GAST</name>
<proteinExistence type="predicted"/>